<dbReference type="Proteomes" id="UP000182769">
    <property type="component" value="Unassembled WGS sequence"/>
</dbReference>
<dbReference type="EMBL" id="CYHG01000006">
    <property type="protein sequence ID" value="CUB04272.1"/>
    <property type="molecule type" value="Genomic_DNA"/>
</dbReference>
<accession>A0A0K6ILT4</accession>
<evidence type="ECO:0000313" key="3">
    <source>
        <dbReference type="Proteomes" id="UP000182769"/>
    </source>
</evidence>
<dbReference type="RefSeq" id="WP_055463216.1">
    <property type="nucleotide sequence ID" value="NZ_CYHG01000006.1"/>
</dbReference>
<dbReference type="OrthoDB" id="5695998at2"/>
<organism evidence="2 3">
    <name type="scientific">Marinomonas fungiae</name>
    <dbReference type="NCBI Taxonomy" id="1137284"/>
    <lineage>
        <taxon>Bacteria</taxon>
        <taxon>Pseudomonadati</taxon>
        <taxon>Pseudomonadota</taxon>
        <taxon>Gammaproteobacteria</taxon>
        <taxon>Oceanospirillales</taxon>
        <taxon>Oceanospirillaceae</taxon>
        <taxon>Marinomonas</taxon>
    </lineage>
</organism>
<protein>
    <recommendedName>
        <fullName evidence="4">DUF3999 domain-containing protein</fullName>
    </recommendedName>
</protein>
<feature type="transmembrane region" description="Helical" evidence="1">
    <location>
        <begin position="434"/>
        <end position="455"/>
    </location>
</feature>
<gene>
    <name evidence="2" type="ORF">Ga0061065_10691</name>
</gene>
<keyword evidence="1" id="KW-1133">Transmembrane helix</keyword>
<keyword evidence="3" id="KW-1185">Reference proteome</keyword>
<evidence type="ECO:0008006" key="4">
    <source>
        <dbReference type="Google" id="ProtNLM"/>
    </source>
</evidence>
<evidence type="ECO:0000313" key="2">
    <source>
        <dbReference type="EMBL" id="CUB04272.1"/>
    </source>
</evidence>
<name>A0A0K6ILT4_9GAMM</name>
<keyword evidence="1" id="KW-0472">Membrane</keyword>
<proteinExistence type="predicted"/>
<dbReference type="Pfam" id="PF13163">
    <property type="entry name" value="DUF3999"/>
    <property type="match status" value="1"/>
</dbReference>
<dbReference type="InterPro" id="IPR025060">
    <property type="entry name" value="DUF3999"/>
</dbReference>
<evidence type="ECO:0000256" key="1">
    <source>
        <dbReference type="SAM" id="Phobius"/>
    </source>
</evidence>
<sequence length="465" mass="52282">MNKIAMLAVRWSALWLGLLGSYTLLAQDEVTALYDIESVSDSADVYLEASLPAEIYRYTDSAQLKDIVVLDREGAVLPSRIRMAESKTQSKPEIIALNFFPVLVGTPLTGAILQGKTQLQIDKGSIAISLDPSNVKLAKDEYVYLIDMREHERVLKGLELSWAVDPSSQYLVVEVSGSHDMNRWRSLSSTTLVQLQQGEQSLVRNKIDLPLTSQPYEFLRIAFPDQPDVQPLTIHAEPVQDVTQTPLLSWQVTGTLAQQQDSLITDDGPVSAWEYQRDDQAAIQQLSLDFGKTTFGDTVRLYSRPAAQSDWRQRYLGVWFNAKVGDVWQHSKAIEIDANADPYWRLELSNGLQDTVTPKITLHHPQQILQFIANNNGPYRIGKTAEVPQQNASNSVFSQLLGESDVEWAALGLKPLENIRLPKAQQTQQNWMDLVFWLSLAIAVIVLLFFAIKLLRQLPQENAEK</sequence>
<dbReference type="AlphaFoldDB" id="A0A0K6ILT4"/>
<reference evidence="3" key="1">
    <citation type="submission" date="2015-08" db="EMBL/GenBank/DDBJ databases">
        <authorList>
            <person name="Varghese N."/>
        </authorList>
    </citation>
    <scope>NUCLEOTIDE SEQUENCE [LARGE SCALE GENOMIC DNA]</scope>
    <source>
        <strain evidence="3">JCM 18476</strain>
    </source>
</reference>
<keyword evidence="1" id="KW-0812">Transmembrane</keyword>